<dbReference type="AlphaFoldDB" id="A0A9Q1BS82"/>
<keyword evidence="2" id="KW-1133">Transmembrane helix</keyword>
<dbReference type="SMART" id="SM00409">
    <property type="entry name" value="IG"/>
    <property type="match status" value="1"/>
</dbReference>
<dbReference type="PROSITE" id="PS50835">
    <property type="entry name" value="IG_LIKE"/>
    <property type="match status" value="1"/>
</dbReference>
<proteinExistence type="predicted"/>
<dbReference type="SUPFAM" id="SSF48726">
    <property type="entry name" value="Immunoglobulin"/>
    <property type="match status" value="1"/>
</dbReference>
<evidence type="ECO:0000256" key="1">
    <source>
        <dbReference type="SAM" id="MobiDB-lite"/>
    </source>
</evidence>
<keyword evidence="3" id="KW-0732">Signal</keyword>
<evidence type="ECO:0000256" key="3">
    <source>
        <dbReference type="SAM" id="SignalP"/>
    </source>
</evidence>
<dbReference type="InterPro" id="IPR036179">
    <property type="entry name" value="Ig-like_dom_sf"/>
</dbReference>
<dbReference type="EMBL" id="JAIZAY010000012">
    <property type="protein sequence ID" value="KAJ8031624.1"/>
    <property type="molecule type" value="Genomic_DNA"/>
</dbReference>
<keyword evidence="6" id="KW-1185">Reference proteome</keyword>
<keyword evidence="2" id="KW-0472">Membrane</keyword>
<feature type="compositionally biased region" description="Basic and acidic residues" evidence="1">
    <location>
        <begin position="333"/>
        <end position="343"/>
    </location>
</feature>
<dbReference type="InterPro" id="IPR007110">
    <property type="entry name" value="Ig-like_dom"/>
</dbReference>
<feature type="signal peptide" evidence="3">
    <location>
        <begin position="1"/>
        <end position="15"/>
    </location>
</feature>
<gene>
    <name evidence="5" type="ORF">HOLleu_24873</name>
</gene>
<evidence type="ECO:0000259" key="4">
    <source>
        <dbReference type="PROSITE" id="PS50835"/>
    </source>
</evidence>
<sequence length="442" mass="48384">MLPLLVFCFVLPCHCYRTPVTSDESCIDTIHVPSMQGQNVTITCNTSNTLDCCTRGLWRGKGKKWLIPDNCQDCGDSFSVTHNISNNINILQISNISKSDVGIYICQCDVYQNMEGCSSSNGRMNFGCYNVTIPDCQLQYEVNGVRTNLYGSSGTRSKAVVDVRENDTISVHCVVGSDKTDCSKMKKESSITVERSHNGRKFRCKCSKDNVTCNIVIVLNVTSNRTSTSIAIPVTTNDVIINNKTFDWTSTRKPKTNILTAVTNSIEASSLTSTNGLSSVSSHVLIDNSSKPILHTVDGSSVSEGFASAVSTTMNKVRSFPSTSNSANIISRSNDEFHHERTSNELSTTSKASDSSTVTPTGTQMVSISTQSYFPANDIYVIILSCFIVGLGAVVILLCLGIFLCRARRQCIQVHNDKTEEWVNPIYESSDNKIQLKAAPNR</sequence>
<protein>
    <recommendedName>
        <fullName evidence="4">Ig-like domain-containing protein</fullName>
    </recommendedName>
</protein>
<dbReference type="Gene3D" id="2.60.40.10">
    <property type="entry name" value="Immunoglobulins"/>
    <property type="match status" value="1"/>
</dbReference>
<dbReference type="InterPro" id="IPR013783">
    <property type="entry name" value="Ig-like_fold"/>
</dbReference>
<reference evidence="5" key="1">
    <citation type="submission" date="2021-10" db="EMBL/GenBank/DDBJ databases">
        <title>Tropical sea cucumber genome reveals ecological adaptation and Cuvierian tubules defense mechanism.</title>
        <authorList>
            <person name="Chen T."/>
        </authorList>
    </citation>
    <scope>NUCLEOTIDE SEQUENCE</scope>
    <source>
        <strain evidence="5">Nanhai2018</strain>
        <tissue evidence="5">Muscle</tissue>
    </source>
</reference>
<feature type="compositionally biased region" description="Polar residues" evidence="1">
    <location>
        <begin position="344"/>
        <end position="362"/>
    </location>
</feature>
<evidence type="ECO:0000256" key="2">
    <source>
        <dbReference type="SAM" id="Phobius"/>
    </source>
</evidence>
<feature type="region of interest" description="Disordered" evidence="1">
    <location>
        <begin position="332"/>
        <end position="362"/>
    </location>
</feature>
<comment type="caution">
    <text evidence="5">The sequence shown here is derived from an EMBL/GenBank/DDBJ whole genome shotgun (WGS) entry which is preliminary data.</text>
</comment>
<feature type="domain" description="Ig-like" evidence="4">
    <location>
        <begin position="19"/>
        <end position="107"/>
    </location>
</feature>
<evidence type="ECO:0000313" key="6">
    <source>
        <dbReference type="Proteomes" id="UP001152320"/>
    </source>
</evidence>
<accession>A0A9Q1BS82</accession>
<feature type="transmembrane region" description="Helical" evidence="2">
    <location>
        <begin position="379"/>
        <end position="405"/>
    </location>
</feature>
<evidence type="ECO:0000313" key="5">
    <source>
        <dbReference type="EMBL" id="KAJ8031624.1"/>
    </source>
</evidence>
<feature type="chain" id="PRO_5040375996" description="Ig-like domain-containing protein" evidence="3">
    <location>
        <begin position="16"/>
        <end position="442"/>
    </location>
</feature>
<keyword evidence="2" id="KW-0812">Transmembrane</keyword>
<organism evidence="5 6">
    <name type="scientific">Holothuria leucospilota</name>
    <name type="common">Black long sea cucumber</name>
    <name type="synonym">Mertensiothuria leucospilota</name>
    <dbReference type="NCBI Taxonomy" id="206669"/>
    <lineage>
        <taxon>Eukaryota</taxon>
        <taxon>Metazoa</taxon>
        <taxon>Echinodermata</taxon>
        <taxon>Eleutherozoa</taxon>
        <taxon>Echinozoa</taxon>
        <taxon>Holothuroidea</taxon>
        <taxon>Aspidochirotacea</taxon>
        <taxon>Aspidochirotida</taxon>
        <taxon>Holothuriidae</taxon>
        <taxon>Holothuria</taxon>
    </lineage>
</organism>
<dbReference type="Proteomes" id="UP001152320">
    <property type="component" value="Chromosome 12"/>
</dbReference>
<name>A0A9Q1BS82_HOLLE</name>
<dbReference type="InterPro" id="IPR003599">
    <property type="entry name" value="Ig_sub"/>
</dbReference>